<dbReference type="OrthoDB" id="9716at171550"/>
<gene>
    <name evidence="1" type="ORF">A5CPEGH6_05990</name>
</gene>
<proteinExistence type="predicted"/>
<evidence type="ECO:0000313" key="1">
    <source>
        <dbReference type="EMBL" id="BBL05961.1"/>
    </source>
</evidence>
<dbReference type="Proteomes" id="UP000319374">
    <property type="component" value="Chromosome"/>
</dbReference>
<evidence type="ECO:0008006" key="3">
    <source>
        <dbReference type="Google" id="ProtNLM"/>
    </source>
</evidence>
<dbReference type="GeneID" id="98672573"/>
<evidence type="ECO:0000313" key="2">
    <source>
        <dbReference type="Proteomes" id="UP000319374"/>
    </source>
</evidence>
<dbReference type="KEGG" id="ada:A5CPEGH6_05990"/>
<name>A0A4Y1WYA5_9BACT</name>
<reference evidence="2" key="1">
    <citation type="submission" date="2019-06" db="EMBL/GenBank/DDBJ databases">
        <title>Alistipes onderdonkii subsp. vulgaris subsp. nov., Alistipes dispar sp. nov. and Alistipes communis sp. nov., isolated from human faeces, and creation of Alistipes onderdonkii subsp. onderdonkii subsp. nov.</title>
        <authorList>
            <person name="Sakamoto M."/>
            <person name="Ikeyama N."/>
            <person name="Ogata Y."/>
            <person name="Suda W."/>
            <person name="Iino T."/>
            <person name="Hattori M."/>
            <person name="Ohkuma M."/>
        </authorList>
    </citation>
    <scope>NUCLEOTIDE SEQUENCE [LARGE SCALE GENOMIC DNA]</scope>
    <source>
        <strain evidence="2">5CPEGH6</strain>
    </source>
</reference>
<dbReference type="AlphaFoldDB" id="A0A4Y1WYA5"/>
<dbReference type="PROSITE" id="PS51257">
    <property type="entry name" value="PROKAR_LIPOPROTEIN"/>
    <property type="match status" value="1"/>
</dbReference>
<accession>A0A4Y1WYA5</accession>
<organism evidence="1 2">
    <name type="scientific">Alistipes dispar</name>
    <dbReference type="NCBI Taxonomy" id="2585119"/>
    <lineage>
        <taxon>Bacteria</taxon>
        <taxon>Pseudomonadati</taxon>
        <taxon>Bacteroidota</taxon>
        <taxon>Bacteroidia</taxon>
        <taxon>Bacteroidales</taxon>
        <taxon>Rikenellaceae</taxon>
        <taxon>Alistipes</taxon>
    </lineage>
</organism>
<protein>
    <recommendedName>
        <fullName evidence="3">Lipocalin-like domain-containing protein</fullName>
    </recommendedName>
</protein>
<sequence>MKTLPIRLRLLLGAAVLLTGCFEKSGTYGPDPGEAILALTAHGWETEHPDGPGTIKETWTFRPIGNGRTELLRTHGDGSEERSETFFLWEYVGPNYNVLYIAAENLRSCYWAVEELTHGTLTVRKSFIDPDLVTSGDYSERIRFSAVR</sequence>
<dbReference type="EMBL" id="AP019736">
    <property type="protein sequence ID" value="BBL05961.1"/>
    <property type="molecule type" value="Genomic_DNA"/>
</dbReference>
<keyword evidence="2" id="KW-1185">Reference proteome</keyword>
<dbReference type="RefSeq" id="WP_141427821.1">
    <property type="nucleotide sequence ID" value="NZ_AP019736.1"/>
</dbReference>